<comment type="caution">
    <text evidence="1">The sequence shown here is derived from an EMBL/GenBank/DDBJ whole genome shotgun (WGS) entry which is preliminary data.</text>
</comment>
<accession>A0A4R6UZB9</accession>
<dbReference type="RefSeq" id="WP_133741055.1">
    <property type="nucleotide sequence ID" value="NZ_SNYN01000005.1"/>
</dbReference>
<evidence type="ECO:0000313" key="2">
    <source>
        <dbReference type="Proteomes" id="UP000295281"/>
    </source>
</evidence>
<dbReference type="Proteomes" id="UP000295281">
    <property type="component" value="Unassembled WGS sequence"/>
</dbReference>
<evidence type="ECO:0000313" key="1">
    <source>
        <dbReference type="EMBL" id="TDQ52932.1"/>
    </source>
</evidence>
<gene>
    <name evidence="1" type="ORF">EV190_10549</name>
</gene>
<name>A0A4R6UZB9_9ACTN</name>
<organism evidence="1 2">
    <name type="scientific">Actinorugispora endophytica</name>
    <dbReference type="NCBI Taxonomy" id="1605990"/>
    <lineage>
        <taxon>Bacteria</taxon>
        <taxon>Bacillati</taxon>
        <taxon>Actinomycetota</taxon>
        <taxon>Actinomycetes</taxon>
        <taxon>Streptosporangiales</taxon>
        <taxon>Nocardiopsidaceae</taxon>
        <taxon>Actinorugispora</taxon>
    </lineage>
</organism>
<dbReference type="EMBL" id="SNYN01000005">
    <property type="protein sequence ID" value="TDQ52932.1"/>
    <property type="molecule type" value="Genomic_DNA"/>
</dbReference>
<dbReference type="AlphaFoldDB" id="A0A4R6UZB9"/>
<keyword evidence="2" id="KW-1185">Reference proteome</keyword>
<sequence>MTTPVRRPKRARVHHSRDEVTVAFSREDLQAAGVELDETVDFDLTPTGEITLHSHQRPRRSITEFAGTIPGFSVDVDALRDEWSDREREMRERHSGGNR</sequence>
<proteinExistence type="predicted"/>
<reference evidence="1 2" key="1">
    <citation type="submission" date="2019-03" db="EMBL/GenBank/DDBJ databases">
        <title>Genomic Encyclopedia of Type Strains, Phase IV (KMG-IV): sequencing the most valuable type-strain genomes for metagenomic binning, comparative biology and taxonomic classification.</title>
        <authorList>
            <person name="Goeker M."/>
        </authorList>
    </citation>
    <scope>NUCLEOTIDE SEQUENCE [LARGE SCALE GENOMIC DNA]</scope>
    <source>
        <strain evidence="1 2">DSM 46770</strain>
    </source>
</reference>
<protein>
    <submittedName>
        <fullName evidence="1">Uncharacterized protein</fullName>
    </submittedName>
</protein>